<comment type="caution">
    <text evidence="3">The sequence shown here is derived from an EMBL/GenBank/DDBJ whole genome shotgun (WGS) entry which is preliminary data.</text>
</comment>
<evidence type="ECO:0000313" key="3">
    <source>
        <dbReference type="EMBL" id="MPN28647.1"/>
    </source>
</evidence>
<reference evidence="3" key="1">
    <citation type="submission" date="2019-08" db="EMBL/GenBank/DDBJ databases">
        <authorList>
            <person name="Kucharzyk K."/>
            <person name="Murdoch R.W."/>
            <person name="Higgins S."/>
            <person name="Loffler F."/>
        </authorList>
    </citation>
    <scope>NUCLEOTIDE SEQUENCE</scope>
</reference>
<feature type="domain" description="Gliding motility-associated protein GldM C-terminal" evidence="1">
    <location>
        <begin position="77"/>
        <end position="192"/>
    </location>
</feature>
<feature type="domain" description="Gliding motility-associated protein GldM second immunoglobulin-like" evidence="2">
    <location>
        <begin position="1"/>
        <end position="74"/>
    </location>
</feature>
<evidence type="ECO:0000259" key="1">
    <source>
        <dbReference type="Pfam" id="PF12080"/>
    </source>
</evidence>
<dbReference type="AlphaFoldDB" id="A0A645GP54"/>
<evidence type="ECO:0000259" key="2">
    <source>
        <dbReference type="Pfam" id="PF21602"/>
    </source>
</evidence>
<protein>
    <submittedName>
        <fullName evidence="3">Uncharacterized protein</fullName>
    </submittedName>
</protein>
<proteinExistence type="predicted"/>
<dbReference type="EMBL" id="VSSQ01079012">
    <property type="protein sequence ID" value="MPN28647.1"/>
    <property type="molecule type" value="Genomic_DNA"/>
</dbReference>
<dbReference type="InterPro" id="IPR048406">
    <property type="entry name" value="GldM_Ig-like-2"/>
</dbReference>
<dbReference type="Pfam" id="PF21602">
    <property type="entry name" value="GldM_3rd"/>
    <property type="match status" value="1"/>
</dbReference>
<organism evidence="3">
    <name type="scientific">bioreactor metagenome</name>
    <dbReference type="NCBI Taxonomy" id="1076179"/>
    <lineage>
        <taxon>unclassified sequences</taxon>
        <taxon>metagenomes</taxon>
        <taxon>ecological metagenomes</taxon>
    </lineage>
</organism>
<name>A0A645GP54_9ZZZZ</name>
<sequence length="192" mass="20726">MNVLYAGIGNEISISVPGIAPQDVSATMTNGSLVRKGNLWEAKPVAAGRDATVSISARTGSQVRQLASKNFRVRSLPDPSPYIEYADANGNPAVFKGGNLAKAVLVNTQGIKAAIDDGILNIPFRVTGFRTLFFDSMGNAIPEVSEGSRFSERQKEQIRRLQRGKYFYISGVKAIGPDGLEREIAVIEVRVN</sequence>
<dbReference type="InterPro" id="IPR022719">
    <property type="entry name" value="Motility-assoc_prot_GldM_C"/>
</dbReference>
<accession>A0A645GP54</accession>
<gene>
    <name evidence="3" type="ORF">SDC9_176090</name>
</gene>
<dbReference type="Pfam" id="PF12080">
    <property type="entry name" value="GldM_4th"/>
    <property type="match status" value="1"/>
</dbReference>